<evidence type="ECO:0000256" key="3">
    <source>
        <dbReference type="SAM" id="MobiDB-lite"/>
    </source>
</evidence>
<dbReference type="PANTHER" id="PTHR21198:SF7">
    <property type="entry name" value="ASPARTATE-GLUTAMATE RACEMASE FAMILY"/>
    <property type="match status" value="1"/>
</dbReference>
<evidence type="ECO:0000256" key="2">
    <source>
        <dbReference type="ARBA" id="ARBA00023235"/>
    </source>
</evidence>
<dbReference type="InterPro" id="IPR015942">
    <property type="entry name" value="Asp/Glu/hydantoin_racemase"/>
</dbReference>
<dbReference type="NCBIfam" id="TIGR00035">
    <property type="entry name" value="asp_race"/>
    <property type="match status" value="1"/>
</dbReference>
<dbReference type="Gene3D" id="3.40.50.1860">
    <property type="match status" value="2"/>
</dbReference>
<feature type="region of interest" description="Disordered" evidence="3">
    <location>
        <begin position="241"/>
        <end position="268"/>
    </location>
</feature>
<dbReference type="PROSITE" id="PS00924">
    <property type="entry name" value="ASP_GLU_RACEMASE_2"/>
    <property type="match status" value="1"/>
</dbReference>
<evidence type="ECO:0000313" key="4">
    <source>
        <dbReference type="EMBL" id="PND39368.1"/>
    </source>
</evidence>
<organism evidence="4 5">
    <name type="scientific">Kinneretia aquatilis</name>
    <dbReference type="NCBI Taxonomy" id="2070761"/>
    <lineage>
        <taxon>Bacteria</taxon>
        <taxon>Pseudomonadati</taxon>
        <taxon>Pseudomonadota</taxon>
        <taxon>Betaproteobacteria</taxon>
        <taxon>Burkholderiales</taxon>
        <taxon>Sphaerotilaceae</taxon>
        <taxon>Roseateles</taxon>
    </lineage>
</organism>
<feature type="compositionally biased region" description="Polar residues" evidence="3">
    <location>
        <begin position="258"/>
        <end position="268"/>
    </location>
</feature>
<dbReference type="GO" id="GO:0047661">
    <property type="term" value="F:amino-acid racemase activity"/>
    <property type="evidence" value="ECO:0007669"/>
    <property type="project" value="InterPro"/>
</dbReference>
<dbReference type="InterPro" id="IPR033134">
    <property type="entry name" value="Asp/Glu_racemase_AS_2"/>
</dbReference>
<evidence type="ECO:0000313" key="5">
    <source>
        <dbReference type="Proteomes" id="UP000235916"/>
    </source>
</evidence>
<dbReference type="Pfam" id="PF01177">
    <property type="entry name" value="Asp_Glu_race"/>
    <property type="match status" value="1"/>
</dbReference>
<keyword evidence="2" id="KW-0413">Isomerase</keyword>
<reference evidence="4 5" key="1">
    <citation type="submission" date="2018-01" db="EMBL/GenBank/DDBJ databases">
        <title>Draft genome sequence of Paucibacter aquatile CR182 isolated from freshwater of the Nakdong River.</title>
        <authorList>
            <person name="Choi A."/>
            <person name="Chung E.J."/>
        </authorList>
    </citation>
    <scope>NUCLEOTIDE SEQUENCE [LARGE SCALE GENOMIC DNA]</scope>
    <source>
        <strain evidence="4 5">CR182</strain>
    </source>
</reference>
<dbReference type="RefSeq" id="WP_102769286.1">
    <property type="nucleotide sequence ID" value="NZ_POSP01000003.1"/>
</dbReference>
<dbReference type="InterPro" id="IPR001920">
    <property type="entry name" value="Asp/Glu_race"/>
</dbReference>
<dbReference type="InterPro" id="IPR004380">
    <property type="entry name" value="Asp_race"/>
</dbReference>
<name>A0A2N8L0X0_9BURK</name>
<dbReference type="PANTHER" id="PTHR21198">
    <property type="entry name" value="GLUTAMATE RACEMASE"/>
    <property type="match status" value="1"/>
</dbReference>
<sequence length="268" mass="28229">MKLLGILGGMSWESSAHLYALLNREVAARLGGLHSARLVMHSVDFAEIEAMQARGDWAAAARLLGEAGAGLKSAGAQALLLATNTMHKVADELQAQAGLPLLHIVDATAAALQAQGLRRVGLLATRYTMAADSFYQQRMARHGIELLTPPTEAAAEVHRIIYDELCRGQLNASSRAQYLDCVAELAARGAEGVILGCTEVGLLLDDAAQALSPLPFFDSTVLQARAAVDWMLDGAEIAPHGGKSLNESPGELAPTRAVPTSGTQESTQ</sequence>
<comment type="caution">
    <text evidence="4">The sequence shown here is derived from an EMBL/GenBank/DDBJ whole genome shotgun (WGS) entry which is preliminary data.</text>
</comment>
<gene>
    <name evidence="4" type="ORF">C1O66_18755</name>
</gene>
<accession>A0A2N8L0X0</accession>
<dbReference type="SUPFAM" id="SSF53681">
    <property type="entry name" value="Aspartate/glutamate racemase"/>
    <property type="match status" value="2"/>
</dbReference>
<comment type="similarity">
    <text evidence="1">Belongs to the aspartate/glutamate racemases family.</text>
</comment>
<proteinExistence type="inferred from homology"/>
<dbReference type="EMBL" id="POSP01000003">
    <property type="protein sequence ID" value="PND39368.1"/>
    <property type="molecule type" value="Genomic_DNA"/>
</dbReference>
<keyword evidence="5" id="KW-1185">Reference proteome</keyword>
<protein>
    <submittedName>
        <fullName evidence="4">Aspartate/glutamate racemase</fullName>
    </submittedName>
</protein>
<dbReference type="Proteomes" id="UP000235916">
    <property type="component" value="Unassembled WGS sequence"/>
</dbReference>
<dbReference type="OrthoDB" id="9803739at2"/>
<dbReference type="AlphaFoldDB" id="A0A2N8L0X0"/>
<evidence type="ECO:0000256" key="1">
    <source>
        <dbReference type="ARBA" id="ARBA00007847"/>
    </source>
</evidence>